<name>A0A225V4K6_9STRA</name>
<accession>A0A225V4K6</accession>
<dbReference type="Proteomes" id="UP000198211">
    <property type="component" value="Unassembled WGS sequence"/>
</dbReference>
<evidence type="ECO:0000313" key="1">
    <source>
        <dbReference type="EMBL" id="OWZ00846.1"/>
    </source>
</evidence>
<keyword evidence="2" id="KW-1185">Reference proteome</keyword>
<proteinExistence type="predicted"/>
<dbReference type="AlphaFoldDB" id="A0A225V4K6"/>
<dbReference type="OrthoDB" id="66003at2759"/>
<organism evidence="1 2">
    <name type="scientific">Phytophthora megakarya</name>
    <dbReference type="NCBI Taxonomy" id="4795"/>
    <lineage>
        <taxon>Eukaryota</taxon>
        <taxon>Sar</taxon>
        <taxon>Stramenopiles</taxon>
        <taxon>Oomycota</taxon>
        <taxon>Peronosporomycetes</taxon>
        <taxon>Peronosporales</taxon>
        <taxon>Peronosporaceae</taxon>
        <taxon>Phytophthora</taxon>
    </lineage>
</organism>
<reference evidence="2" key="1">
    <citation type="submission" date="2017-03" db="EMBL/GenBank/DDBJ databases">
        <title>Phytopthora megakarya and P. palmivora, two closely related causual agents of cacao black pod achieved similar genome size and gene model numbers by different mechanisms.</title>
        <authorList>
            <person name="Ali S."/>
            <person name="Shao J."/>
            <person name="Larry D.J."/>
            <person name="Kronmiller B."/>
            <person name="Shen D."/>
            <person name="Strem M.D."/>
            <person name="Melnick R.L."/>
            <person name="Guiltinan M.J."/>
            <person name="Tyler B.M."/>
            <person name="Meinhardt L.W."/>
            <person name="Bailey B.A."/>
        </authorList>
    </citation>
    <scope>NUCLEOTIDE SEQUENCE [LARGE SCALE GENOMIC DNA]</scope>
    <source>
        <strain evidence="2">zdho120</strain>
    </source>
</reference>
<sequence length="113" mass="12653">MVPGVMTATAQFNATVSRFTLWCVFPLHPKNYPATSDHSFALKKRLIGEQLHCSCLINFLLDEETSRIVRVEINIDWVSALYNVLGNMQDVLRVLGTASVTNERIIVDASSEL</sequence>
<gene>
    <name evidence="1" type="ORF">PHMEG_00027875</name>
</gene>
<protein>
    <submittedName>
        <fullName evidence="1">Bzip transcription factor</fullName>
    </submittedName>
</protein>
<evidence type="ECO:0000313" key="2">
    <source>
        <dbReference type="Proteomes" id="UP000198211"/>
    </source>
</evidence>
<comment type="caution">
    <text evidence="1">The sequence shown here is derived from an EMBL/GenBank/DDBJ whole genome shotgun (WGS) entry which is preliminary data.</text>
</comment>
<dbReference type="EMBL" id="NBNE01007285">
    <property type="protein sequence ID" value="OWZ00846.1"/>
    <property type="molecule type" value="Genomic_DNA"/>
</dbReference>